<feature type="signal peptide" evidence="2">
    <location>
        <begin position="1"/>
        <end position="21"/>
    </location>
</feature>
<gene>
    <name evidence="3" type="ORF">PGT21_026938</name>
</gene>
<evidence type="ECO:0000256" key="2">
    <source>
        <dbReference type="SAM" id="SignalP"/>
    </source>
</evidence>
<dbReference type="AlphaFoldDB" id="A0A5B0R1M1"/>
<sequence length="222" mass="25796">MLLNQTLIVFQLLHCYYTASAHPLSPSKMFPKMQVLNIAEISHHPTKIRKRSMGGIVKMDDDLSFHDLIEDLFPKKSEKEPIEATYNNEDDANASNFFYERKGETSKTKVFESKDSFEPVKEDLENEVFDNTSTWSEAKFSDSKIEDRNFHNCFSEESKSCNEDYGKNKNEKKTKRKSFLRTMMNPGKKLWKTYLQRGSSKSSSLEKSKSQSKIKIFGKKSR</sequence>
<keyword evidence="2" id="KW-0732">Signal</keyword>
<feature type="compositionally biased region" description="Basic residues" evidence="1">
    <location>
        <begin position="210"/>
        <end position="222"/>
    </location>
</feature>
<name>A0A5B0R1M1_PUCGR</name>
<reference evidence="3 4" key="1">
    <citation type="submission" date="2019-05" db="EMBL/GenBank/DDBJ databases">
        <title>Emergence of the Ug99 lineage of the wheat stem rust pathogen through somatic hybridization.</title>
        <authorList>
            <person name="Li F."/>
            <person name="Upadhyaya N.M."/>
            <person name="Sperschneider J."/>
            <person name="Matny O."/>
            <person name="Nguyen-Phuc H."/>
            <person name="Mago R."/>
            <person name="Raley C."/>
            <person name="Miller M.E."/>
            <person name="Silverstein K.A.T."/>
            <person name="Henningsen E."/>
            <person name="Hirsch C.D."/>
            <person name="Visser B."/>
            <person name="Pretorius Z.A."/>
            <person name="Steffenson B.J."/>
            <person name="Schwessinger B."/>
            <person name="Dodds P.N."/>
            <person name="Figueroa M."/>
        </authorList>
    </citation>
    <scope>NUCLEOTIDE SEQUENCE [LARGE SCALE GENOMIC DNA]</scope>
    <source>
        <strain evidence="3">21-0</strain>
    </source>
</reference>
<dbReference type="Proteomes" id="UP000324748">
    <property type="component" value="Unassembled WGS sequence"/>
</dbReference>
<feature type="compositionally biased region" description="Basic and acidic residues" evidence="1">
    <location>
        <begin position="158"/>
        <end position="171"/>
    </location>
</feature>
<feature type="region of interest" description="Disordered" evidence="1">
    <location>
        <begin position="158"/>
        <end position="222"/>
    </location>
</feature>
<organism evidence="3 4">
    <name type="scientific">Puccinia graminis f. sp. tritici</name>
    <dbReference type="NCBI Taxonomy" id="56615"/>
    <lineage>
        <taxon>Eukaryota</taxon>
        <taxon>Fungi</taxon>
        <taxon>Dikarya</taxon>
        <taxon>Basidiomycota</taxon>
        <taxon>Pucciniomycotina</taxon>
        <taxon>Pucciniomycetes</taxon>
        <taxon>Pucciniales</taxon>
        <taxon>Pucciniaceae</taxon>
        <taxon>Puccinia</taxon>
    </lineage>
</organism>
<proteinExistence type="predicted"/>
<comment type="caution">
    <text evidence="3">The sequence shown here is derived from an EMBL/GenBank/DDBJ whole genome shotgun (WGS) entry which is preliminary data.</text>
</comment>
<dbReference type="EMBL" id="VSWC01000001">
    <property type="protein sequence ID" value="KAA1119478.1"/>
    <property type="molecule type" value="Genomic_DNA"/>
</dbReference>
<accession>A0A5B0R1M1</accession>
<protein>
    <submittedName>
        <fullName evidence="3">Uncharacterized protein</fullName>
    </submittedName>
</protein>
<evidence type="ECO:0000256" key="1">
    <source>
        <dbReference type="SAM" id="MobiDB-lite"/>
    </source>
</evidence>
<evidence type="ECO:0000313" key="4">
    <source>
        <dbReference type="Proteomes" id="UP000324748"/>
    </source>
</evidence>
<keyword evidence="4" id="KW-1185">Reference proteome</keyword>
<evidence type="ECO:0000313" key="3">
    <source>
        <dbReference type="EMBL" id="KAA1119478.1"/>
    </source>
</evidence>
<feature type="chain" id="PRO_5022738439" evidence="2">
    <location>
        <begin position="22"/>
        <end position="222"/>
    </location>
</feature>